<accession>A0A0J7YNV6</accession>
<keyword evidence="3" id="KW-1185">Reference proteome</keyword>
<evidence type="ECO:0000313" key="2">
    <source>
        <dbReference type="EMBL" id="KMS65244.1"/>
    </source>
</evidence>
<dbReference type="EMBL" id="KQ112074">
    <property type="protein sequence ID" value="KMS65244.1"/>
    <property type="molecule type" value="Genomic_DNA"/>
</dbReference>
<dbReference type="AlphaFoldDB" id="A0A0J7YNV6"/>
<feature type="non-terminal residue" evidence="2">
    <location>
        <position position="206"/>
    </location>
</feature>
<dbReference type="Proteomes" id="UP000035740">
    <property type="component" value="Unassembled WGS sequence"/>
</dbReference>
<feature type="non-terminal residue" evidence="2">
    <location>
        <position position="1"/>
    </location>
</feature>
<reference evidence="2 3" key="1">
    <citation type="journal article" date="2014" name="Nature">
        <title>The genome of the recently domesticated crop plant sugar beet (Beta vulgaris).</title>
        <authorList>
            <person name="Dohm J.C."/>
            <person name="Minoche A.E."/>
            <person name="Holtgrawe D."/>
            <person name="Capella-Gutierrez S."/>
            <person name="Zakrzewski F."/>
            <person name="Tafer H."/>
            <person name="Rupp O."/>
            <person name="Sorensen T.R."/>
            <person name="Stracke R."/>
            <person name="Reinhardt R."/>
            <person name="Goesmann A."/>
            <person name="Kraft T."/>
            <person name="Schulz B."/>
            <person name="Stadler P.F."/>
            <person name="Schmidt T."/>
            <person name="Gabaldon T."/>
            <person name="Lehrach H."/>
            <person name="Weisshaar B."/>
            <person name="Himmelbauer H."/>
        </authorList>
    </citation>
    <scope>NUCLEOTIDE SEQUENCE [LARGE SCALE GENOMIC DNA]</scope>
    <source>
        <tissue evidence="2">Taproot</tissue>
    </source>
</reference>
<name>A0A0J7YNV6_BETVV</name>
<protein>
    <submittedName>
        <fullName evidence="2">Uncharacterized protein</fullName>
    </submittedName>
</protein>
<evidence type="ECO:0000256" key="1">
    <source>
        <dbReference type="SAM" id="MobiDB-lite"/>
    </source>
</evidence>
<evidence type="ECO:0000313" key="3">
    <source>
        <dbReference type="Proteomes" id="UP000035740"/>
    </source>
</evidence>
<proteinExistence type="predicted"/>
<organism evidence="2 3">
    <name type="scientific">Beta vulgaris subsp. vulgaris</name>
    <name type="common">Beet</name>
    <dbReference type="NCBI Taxonomy" id="3555"/>
    <lineage>
        <taxon>Eukaryota</taxon>
        <taxon>Viridiplantae</taxon>
        <taxon>Streptophyta</taxon>
        <taxon>Embryophyta</taxon>
        <taxon>Tracheophyta</taxon>
        <taxon>Spermatophyta</taxon>
        <taxon>Magnoliopsida</taxon>
        <taxon>eudicotyledons</taxon>
        <taxon>Gunneridae</taxon>
        <taxon>Pentapetalae</taxon>
        <taxon>Caryophyllales</taxon>
        <taxon>Chenopodiaceae</taxon>
        <taxon>Betoideae</taxon>
        <taxon>Beta</taxon>
    </lineage>
</organism>
<gene>
    <name evidence="2" type="ORF">BVRB_037940</name>
</gene>
<sequence>NKDNLNATEMLTSPDCNSSQIGSDNNEGFLKSSVIQQQFTERQAHSNVYINVDRKAVETESICRIPTTRTSIQASETAEDNQGERMCKESVVEGDEVKLKTRRDDVCNDGNVHKCVIFSPEVAFAQFNEFLSVCDITADPSESVMQSDLPDRVAENHECSYTLSVTDLVVSDHIATSFKETIGRPSFEVLTEYSLNPFGSFNDIIT</sequence>
<feature type="region of interest" description="Disordered" evidence="1">
    <location>
        <begin position="1"/>
        <end position="20"/>
    </location>
</feature>